<feature type="compositionally biased region" description="Low complexity" evidence="1">
    <location>
        <begin position="39"/>
        <end position="50"/>
    </location>
</feature>
<dbReference type="EMBL" id="CAUOFW020003947">
    <property type="protein sequence ID" value="CAK9162836.1"/>
    <property type="molecule type" value="Genomic_DNA"/>
</dbReference>
<gene>
    <name evidence="3" type="ORF">ILEXP_LOCUS31800</name>
</gene>
<reference evidence="3 4" key="1">
    <citation type="submission" date="2024-02" db="EMBL/GenBank/DDBJ databases">
        <authorList>
            <person name="Vignale AGUSTIN F."/>
            <person name="Sosa J E."/>
            <person name="Modenutti C."/>
        </authorList>
    </citation>
    <scope>NUCLEOTIDE SEQUENCE [LARGE SCALE GENOMIC DNA]</scope>
</reference>
<proteinExistence type="predicted"/>
<evidence type="ECO:0000256" key="2">
    <source>
        <dbReference type="SAM" id="SignalP"/>
    </source>
</evidence>
<feature type="compositionally biased region" description="Pro residues" evidence="1">
    <location>
        <begin position="51"/>
        <end position="77"/>
    </location>
</feature>
<keyword evidence="4" id="KW-1185">Reference proteome</keyword>
<evidence type="ECO:0000313" key="4">
    <source>
        <dbReference type="Proteomes" id="UP001642360"/>
    </source>
</evidence>
<comment type="caution">
    <text evidence="3">The sequence shown here is derived from an EMBL/GenBank/DDBJ whole genome shotgun (WGS) entry which is preliminary data.</text>
</comment>
<organism evidence="3 4">
    <name type="scientific">Ilex paraguariensis</name>
    <name type="common">yerba mate</name>
    <dbReference type="NCBI Taxonomy" id="185542"/>
    <lineage>
        <taxon>Eukaryota</taxon>
        <taxon>Viridiplantae</taxon>
        <taxon>Streptophyta</taxon>
        <taxon>Embryophyta</taxon>
        <taxon>Tracheophyta</taxon>
        <taxon>Spermatophyta</taxon>
        <taxon>Magnoliopsida</taxon>
        <taxon>eudicotyledons</taxon>
        <taxon>Gunneridae</taxon>
        <taxon>Pentapetalae</taxon>
        <taxon>asterids</taxon>
        <taxon>campanulids</taxon>
        <taxon>Aquifoliales</taxon>
        <taxon>Aquifoliaceae</taxon>
        <taxon>Ilex</taxon>
    </lineage>
</organism>
<sequence>MATKVVLLLLAYVLLVTNMVSSIEETVETEVYVPNYVAKPPAHAPAKSPTHAPPKKAPAPAPKKPLVHPPTKVPAHPPVKAKAPVPPVAPKHGNNPNFTMN</sequence>
<keyword evidence="2" id="KW-0732">Signal</keyword>
<accession>A0ABC8T423</accession>
<dbReference type="AlphaFoldDB" id="A0ABC8T423"/>
<evidence type="ECO:0000313" key="3">
    <source>
        <dbReference type="EMBL" id="CAK9162836.1"/>
    </source>
</evidence>
<feature type="signal peptide" evidence="2">
    <location>
        <begin position="1"/>
        <end position="22"/>
    </location>
</feature>
<dbReference type="Proteomes" id="UP001642360">
    <property type="component" value="Unassembled WGS sequence"/>
</dbReference>
<name>A0ABC8T423_9AQUA</name>
<protein>
    <submittedName>
        <fullName evidence="3">Uncharacterized protein</fullName>
    </submittedName>
</protein>
<feature type="region of interest" description="Disordered" evidence="1">
    <location>
        <begin position="39"/>
        <end position="101"/>
    </location>
</feature>
<evidence type="ECO:0000256" key="1">
    <source>
        <dbReference type="SAM" id="MobiDB-lite"/>
    </source>
</evidence>
<feature type="chain" id="PRO_5044760362" evidence="2">
    <location>
        <begin position="23"/>
        <end position="101"/>
    </location>
</feature>